<organism evidence="2 3">
    <name type="scientific">Callipepla squamata</name>
    <name type="common">Scaled quail</name>
    <dbReference type="NCBI Taxonomy" id="9009"/>
    <lineage>
        <taxon>Eukaryota</taxon>
        <taxon>Metazoa</taxon>
        <taxon>Chordata</taxon>
        <taxon>Craniata</taxon>
        <taxon>Vertebrata</taxon>
        <taxon>Euteleostomi</taxon>
        <taxon>Archelosauria</taxon>
        <taxon>Archosauria</taxon>
        <taxon>Dinosauria</taxon>
        <taxon>Saurischia</taxon>
        <taxon>Theropoda</taxon>
        <taxon>Coelurosauria</taxon>
        <taxon>Aves</taxon>
        <taxon>Neognathae</taxon>
        <taxon>Galloanserae</taxon>
        <taxon>Galliformes</taxon>
        <taxon>Odontophoridae</taxon>
        <taxon>Callipepla</taxon>
    </lineage>
</organism>
<dbReference type="PANTHER" id="PTHR12420:SF47">
    <property type="entry name" value="PHD FINGER PROTEIN 7"/>
    <property type="match status" value="1"/>
</dbReference>
<reference evidence="2 3" key="1">
    <citation type="submission" date="2016-07" db="EMBL/GenBank/DDBJ databases">
        <title>Disparate Historic Effective Population Sizes Predicted by Modern Levels of Genome Diversity for the Scaled Quail (Callipepla squamata) and the Northern Bobwhite (Colinus virginianus): Inferences from First and Second Generation Draft Genome Assemblies for Sympatric New World Quail.</title>
        <authorList>
            <person name="Oldeschulte D.L."/>
            <person name="Halley Y.A."/>
            <person name="Bhattarai E.K."/>
            <person name="Brashear W.A."/>
            <person name="Hill J."/>
            <person name="Metz R.P."/>
            <person name="Johnson C.D."/>
            <person name="Rollins D."/>
            <person name="Peterson M.J."/>
            <person name="Bickhart D.M."/>
            <person name="Decker J.E."/>
            <person name="Seabury C.M."/>
        </authorList>
    </citation>
    <scope>NUCLEOTIDE SEQUENCE [LARGE SCALE GENOMIC DNA]</scope>
    <source>
        <strain evidence="2 3">Texas</strain>
        <tissue evidence="2">Leg muscle</tissue>
    </source>
</reference>
<dbReference type="EMBL" id="MCFN01001032">
    <property type="protein sequence ID" value="OXB53914.1"/>
    <property type="molecule type" value="Genomic_DNA"/>
</dbReference>
<proteinExistence type="predicted"/>
<feature type="coiled-coil region" evidence="1">
    <location>
        <begin position="59"/>
        <end position="86"/>
    </location>
</feature>
<sequence length="154" mass="17335">MPKRKRNASSLQETACVLCHQECAEPNNCGRILGIYWMLAHEFCLIFANILFAETPSGGEALEITHDDLTRKLKKANRKLEALNAGTTSFQCPGCRNINLFSKEMSTLGIQIPDRRPAQEENGVNALHLLQRHHCCDAIECFHPEDRDQAEEEG</sequence>
<keyword evidence="3" id="KW-1185">Reference proteome</keyword>
<accession>A0A226MF59</accession>
<dbReference type="STRING" id="9009.A0A226MF59"/>
<evidence type="ECO:0000313" key="3">
    <source>
        <dbReference type="Proteomes" id="UP000198323"/>
    </source>
</evidence>
<evidence type="ECO:0000256" key="1">
    <source>
        <dbReference type="SAM" id="Coils"/>
    </source>
</evidence>
<dbReference type="GO" id="GO:0005634">
    <property type="term" value="C:nucleus"/>
    <property type="evidence" value="ECO:0007669"/>
    <property type="project" value="TreeGrafter"/>
</dbReference>
<dbReference type="AlphaFoldDB" id="A0A226MF59"/>
<protein>
    <recommendedName>
        <fullName evidence="4">PHD-type domain-containing protein</fullName>
    </recommendedName>
</protein>
<dbReference type="OrthoDB" id="9119848at2759"/>
<dbReference type="InterPro" id="IPR051188">
    <property type="entry name" value="PHD-type_Zinc_Finger"/>
</dbReference>
<comment type="caution">
    <text evidence="2">The sequence shown here is derived from an EMBL/GenBank/DDBJ whole genome shotgun (WGS) entry which is preliminary data.</text>
</comment>
<gene>
    <name evidence="2" type="ORF">ASZ78_016566</name>
</gene>
<dbReference type="PANTHER" id="PTHR12420">
    <property type="entry name" value="PHD FINGER PROTEIN"/>
    <property type="match status" value="1"/>
</dbReference>
<dbReference type="Proteomes" id="UP000198323">
    <property type="component" value="Unassembled WGS sequence"/>
</dbReference>
<name>A0A226MF59_CALSU</name>
<keyword evidence="1" id="KW-0175">Coiled coil</keyword>
<evidence type="ECO:0008006" key="4">
    <source>
        <dbReference type="Google" id="ProtNLM"/>
    </source>
</evidence>
<evidence type="ECO:0000313" key="2">
    <source>
        <dbReference type="EMBL" id="OXB53914.1"/>
    </source>
</evidence>